<dbReference type="AlphaFoldDB" id="A0A1B7WLG6"/>
<gene>
    <name evidence="2" type="ORF">AN484_24640</name>
</gene>
<proteinExistence type="predicted"/>
<evidence type="ECO:0000313" key="3">
    <source>
        <dbReference type="Proteomes" id="UP000092093"/>
    </source>
</evidence>
<evidence type="ECO:0000256" key="1">
    <source>
        <dbReference type="SAM" id="MobiDB-lite"/>
    </source>
</evidence>
<feature type="region of interest" description="Disordered" evidence="1">
    <location>
        <begin position="66"/>
        <end position="86"/>
    </location>
</feature>
<evidence type="ECO:0000313" key="2">
    <source>
        <dbReference type="EMBL" id="OBQ37923.1"/>
    </source>
</evidence>
<protein>
    <submittedName>
        <fullName evidence="2">Uncharacterized protein</fullName>
    </submittedName>
</protein>
<organism evidence="2 3">
    <name type="scientific">Aphanizomenon flos-aquae WA102</name>
    <dbReference type="NCBI Taxonomy" id="1710896"/>
    <lineage>
        <taxon>Bacteria</taxon>
        <taxon>Bacillati</taxon>
        <taxon>Cyanobacteriota</taxon>
        <taxon>Cyanophyceae</taxon>
        <taxon>Nostocales</taxon>
        <taxon>Aphanizomenonaceae</taxon>
        <taxon>Aphanizomenon</taxon>
    </lineage>
</organism>
<reference evidence="2 3" key="1">
    <citation type="submission" date="2015-09" db="EMBL/GenBank/DDBJ databases">
        <title>Aphanizomenon flos-aquae WA102.</title>
        <authorList>
            <person name="Driscoll C."/>
        </authorList>
    </citation>
    <scope>NUCLEOTIDE SEQUENCE [LARGE SCALE GENOMIC DNA]</scope>
    <source>
        <strain evidence="2">WA102</strain>
    </source>
</reference>
<accession>A0A1B7WLG6</accession>
<sequence length="602" mass="63728">MSLLLGSGGDLAGDVVEGLLRLRSDRAARGAAEGVEVVDRGTIEHVGTEEDDQLLLLLEVGRGTEEVAQERDGAEARGGLRGDGALEAAEDDDLTAHRAHEGVRRAPADDGLVVAVEAHAAEDVFDRLGHLELHGAVLADERQDLELDADVALRDLRGHLARLRGDGRAGDDGAGFADEDRGLLVVGGRDRGHRKHLQVALARRGGEADGRAQVVGRRVEQALRGEDLGVVRGQRGVGRGGGAVDAEAGAGAADADELAVADGQAERIEPVGLVVGELHFDDHDFDADLREDDVDLVDQLVEEAKVVVGAGDHDGVATDVGQHREAAAELVGAHLRGAGSGGGRRGRGRCAVERGGPDRVAGTGGGGRLARDERGDERSDLLRVGVAEEDHVRLRVRVGLLVEGLDQAVEERVLVGRAHEQDAVGALVGEEGRARAEAEGRAAGDRGGRTQHRVELVDHVGRHRVLEHVALRDHQVELRLVDLHGERLDLLEVGDRVGDQQGVVTTEVDGRRGQRGVEARGDLSDELLGVGVLEREDLGGDAAAGRQRKDGARDELRRLGLGDEIGDDLEELISLLDHGDAVEVEQGLEGEERFVAGDRSRQ</sequence>
<dbReference type="Proteomes" id="UP000092093">
    <property type="component" value="Unassembled WGS sequence"/>
</dbReference>
<feature type="compositionally biased region" description="Basic and acidic residues" evidence="1">
    <location>
        <begin position="66"/>
        <end position="80"/>
    </location>
</feature>
<name>A0A1B7WLG6_APHFL</name>
<dbReference type="EMBL" id="LJOW01000244">
    <property type="protein sequence ID" value="OBQ37923.1"/>
    <property type="molecule type" value="Genomic_DNA"/>
</dbReference>
<feature type="region of interest" description="Disordered" evidence="1">
    <location>
        <begin position="338"/>
        <end position="373"/>
    </location>
</feature>
<comment type="caution">
    <text evidence="2">The sequence shown here is derived from an EMBL/GenBank/DDBJ whole genome shotgun (WGS) entry which is preliminary data.</text>
</comment>